<accession>A0A2P5DQL5</accession>
<keyword evidence="2" id="KW-1185">Reference proteome</keyword>
<evidence type="ECO:0000313" key="1">
    <source>
        <dbReference type="EMBL" id="PON75578.1"/>
    </source>
</evidence>
<reference evidence="2" key="1">
    <citation type="submission" date="2016-06" db="EMBL/GenBank/DDBJ databases">
        <title>Parallel loss of symbiosis genes in relatives of nitrogen-fixing non-legume Parasponia.</title>
        <authorList>
            <person name="Van Velzen R."/>
            <person name="Holmer R."/>
            <person name="Bu F."/>
            <person name="Rutten L."/>
            <person name="Van Zeijl A."/>
            <person name="Liu W."/>
            <person name="Santuari L."/>
            <person name="Cao Q."/>
            <person name="Sharma T."/>
            <person name="Shen D."/>
            <person name="Roswanjaya Y."/>
            <person name="Wardhani T."/>
            <person name="Kalhor M.S."/>
            <person name="Jansen J."/>
            <person name="Van den Hoogen J."/>
            <person name="Gungor B."/>
            <person name="Hartog M."/>
            <person name="Hontelez J."/>
            <person name="Verver J."/>
            <person name="Yang W.-C."/>
            <person name="Schijlen E."/>
            <person name="Repin R."/>
            <person name="Schilthuizen M."/>
            <person name="Schranz E."/>
            <person name="Heidstra R."/>
            <person name="Miyata K."/>
            <person name="Fedorova E."/>
            <person name="Kohlen W."/>
            <person name="Bisseling T."/>
            <person name="Smit S."/>
            <person name="Geurts R."/>
        </authorList>
    </citation>
    <scope>NUCLEOTIDE SEQUENCE [LARGE SCALE GENOMIC DNA]</scope>
    <source>
        <strain evidence="2">cv. WU1-14</strain>
    </source>
</reference>
<name>A0A2P5DQL5_PARAD</name>
<comment type="caution">
    <text evidence="1">The sequence shown here is derived from an EMBL/GenBank/DDBJ whole genome shotgun (WGS) entry which is preliminary data.</text>
</comment>
<dbReference type="AlphaFoldDB" id="A0A2P5DQL5"/>
<organism evidence="1 2">
    <name type="scientific">Parasponia andersonii</name>
    <name type="common">Sponia andersonii</name>
    <dbReference type="NCBI Taxonomy" id="3476"/>
    <lineage>
        <taxon>Eukaryota</taxon>
        <taxon>Viridiplantae</taxon>
        <taxon>Streptophyta</taxon>
        <taxon>Embryophyta</taxon>
        <taxon>Tracheophyta</taxon>
        <taxon>Spermatophyta</taxon>
        <taxon>Magnoliopsida</taxon>
        <taxon>eudicotyledons</taxon>
        <taxon>Gunneridae</taxon>
        <taxon>Pentapetalae</taxon>
        <taxon>rosids</taxon>
        <taxon>fabids</taxon>
        <taxon>Rosales</taxon>
        <taxon>Cannabaceae</taxon>
        <taxon>Parasponia</taxon>
    </lineage>
</organism>
<evidence type="ECO:0000313" key="2">
    <source>
        <dbReference type="Proteomes" id="UP000237105"/>
    </source>
</evidence>
<dbReference type="Proteomes" id="UP000237105">
    <property type="component" value="Unassembled WGS sequence"/>
</dbReference>
<dbReference type="EMBL" id="JXTB01000023">
    <property type="protein sequence ID" value="PON75578.1"/>
    <property type="molecule type" value="Genomic_DNA"/>
</dbReference>
<sequence>MAFDVSGVGLRWPHIKNVREYGGGLGLRWRHQIGVVRTAVASC</sequence>
<gene>
    <name evidence="1" type="ORF">PanWU01x14_042030</name>
</gene>
<protein>
    <submittedName>
        <fullName evidence="1">Uncharacterized protein</fullName>
    </submittedName>
</protein>
<proteinExistence type="predicted"/>